<keyword evidence="4" id="KW-0274">FAD</keyword>
<dbReference type="SUPFAM" id="SSF51905">
    <property type="entry name" value="FAD/NAD(P)-binding domain"/>
    <property type="match status" value="1"/>
</dbReference>
<evidence type="ECO:0000256" key="4">
    <source>
        <dbReference type="RuleBase" id="RU362067"/>
    </source>
</evidence>
<comment type="caution">
    <text evidence="6">The sequence shown here is derived from an EMBL/GenBank/DDBJ whole genome shotgun (WGS) entry which is preliminary data.</text>
</comment>
<gene>
    <name evidence="6" type="ORF">PROFUN_06916</name>
</gene>
<dbReference type="PRINTS" id="PR00757">
    <property type="entry name" value="AMINEOXDASEF"/>
</dbReference>
<reference evidence="6 7" key="1">
    <citation type="journal article" date="2018" name="Genome Biol. Evol.">
        <title>Multiple Roots of Fruiting Body Formation in Amoebozoa.</title>
        <authorList>
            <person name="Hillmann F."/>
            <person name="Forbes G."/>
            <person name="Novohradska S."/>
            <person name="Ferling I."/>
            <person name="Riege K."/>
            <person name="Groth M."/>
            <person name="Westermann M."/>
            <person name="Marz M."/>
            <person name="Spaller T."/>
            <person name="Winckler T."/>
            <person name="Schaap P."/>
            <person name="Glockner G."/>
        </authorList>
    </citation>
    <scope>NUCLEOTIDE SEQUENCE [LARGE SCALE GENOMIC DNA]</scope>
    <source>
        <strain evidence="6 7">Jena</strain>
    </source>
</reference>
<dbReference type="Proteomes" id="UP000241769">
    <property type="component" value="Unassembled WGS sequence"/>
</dbReference>
<keyword evidence="7" id="KW-1185">Reference proteome</keyword>
<feature type="binding site" evidence="3">
    <location>
        <position position="371"/>
    </location>
    <ligand>
        <name>substrate</name>
    </ligand>
</feature>
<dbReference type="InterPro" id="IPR001613">
    <property type="entry name" value="Flavin_amine_oxidase"/>
</dbReference>
<dbReference type="FunCoup" id="A0A2P6NMX3">
    <property type="interactions" value="539"/>
</dbReference>
<feature type="binding site" evidence="3">
    <location>
        <position position="54"/>
    </location>
    <ligand>
        <name>FAD</name>
        <dbReference type="ChEBI" id="CHEBI:57692"/>
    </ligand>
</feature>
<comment type="similarity">
    <text evidence="4">Belongs to the flavin monoamine oxidase family.</text>
</comment>
<dbReference type="InterPro" id="IPR036188">
    <property type="entry name" value="FAD/NAD-bd_sf"/>
</dbReference>
<evidence type="ECO:0000256" key="2">
    <source>
        <dbReference type="ARBA" id="ARBA00023002"/>
    </source>
</evidence>
<dbReference type="InterPro" id="IPR002937">
    <property type="entry name" value="Amino_oxidase"/>
</dbReference>
<organism evidence="6 7">
    <name type="scientific">Planoprotostelium fungivorum</name>
    <dbReference type="NCBI Taxonomy" id="1890364"/>
    <lineage>
        <taxon>Eukaryota</taxon>
        <taxon>Amoebozoa</taxon>
        <taxon>Evosea</taxon>
        <taxon>Variosea</taxon>
        <taxon>Cavosteliida</taxon>
        <taxon>Cavosteliaceae</taxon>
        <taxon>Planoprotostelium</taxon>
    </lineage>
</organism>
<evidence type="ECO:0000313" key="7">
    <source>
        <dbReference type="Proteomes" id="UP000241769"/>
    </source>
</evidence>
<dbReference type="EMBL" id="MDYQ01000047">
    <property type="protein sequence ID" value="PRP85314.1"/>
    <property type="molecule type" value="Genomic_DNA"/>
</dbReference>
<dbReference type="InParanoid" id="A0A2P6NMX3"/>
<feature type="binding site" evidence="3">
    <location>
        <position position="454"/>
    </location>
    <ligand>
        <name>FAD</name>
        <dbReference type="ChEBI" id="CHEBI:57692"/>
    </ligand>
</feature>
<keyword evidence="2 4" id="KW-0560">Oxidoreductase</keyword>
<dbReference type="Pfam" id="PF01593">
    <property type="entry name" value="Amino_oxidase"/>
    <property type="match status" value="1"/>
</dbReference>
<dbReference type="EC" id="1.4.3.-" evidence="4"/>
<dbReference type="SUPFAM" id="SSF54373">
    <property type="entry name" value="FAD-linked reductases, C-terminal domain"/>
    <property type="match status" value="1"/>
</dbReference>
<dbReference type="Gene3D" id="3.50.50.60">
    <property type="entry name" value="FAD/NAD(P)-binding domain"/>
    <property type="match status" value="1"/>
</dbReference>
<evidence type="ECO:0000256" key="3">
    <source>
        <dbReference type="PIRSR" id="PIRSR601613-1"/>
    </source>
</evidence>
<evidence type="ECO:0000256" key="1">
    <source>
        <dbReference type="ARBA" id="ARBA00001974"/>
    </source>
</evidence>
<dbReference type="STRING" id="1890364.A0A2P6NMX3"/>
<dbReference type="PANTHER" id="PTHR10742">
    <property type="entry name" value="FLAVIN MONOAMINE OXIDASE"/>
    <property type="match status" value="1"/>
</dbReference>
<feature type="domain" description="Amine oxidase" evidence="5">
    <location>
        <begin position="54"/>
        <end position="478"/>
    </location>
</feature>
<feature type="binding site" evidence="3">
    <location>
        <position position="223"/>
    </location>
    <ligand>
        <name>substrate</name>
    </ligand>
</feature>
<evidence type="ECO:0000259" key="5">
    <source>
        <dbReference type="Pfam" id="PF01593"/>
    </source>
</evidence>
<dbReference type="AlphaFoldDB" id="A0A2P6NMX3"/>
<dbReference type="Gene3D" id="3.90.660.10">
    <property type="match status" value="1"/>
</dbReference>
<dbReference type="InterPro" id="IPR050281">
    <property type="entry name" value="Flavin_monoamine_oxidase"/>
</dbReference>
<evidence type="ECO:0000313" key="6">
    <source>
        <dbReference type="EMBL" id="PRP85314.1"/>
    </source>
</evidence>
<dbReference type="GO" id="GO:0016491">
    <property type="term" value="F:oxidoreductase activity"/>
    <property type="evidence" value="ECO:0007669"/>
    <property type="project" value="UniProtKB-KW"/>
</dbReference>
<dbReference type="PANTHER" id="PTHR10742:SF410">
    <property type="entry name" value="LYSINE-SPECIFIC HISTONE DEMETHYLASE 2"/>
    <property type="match status" value="1"/>
</dbReference>
<keyword evidence="4" id="KW-0285">Flavoprotein</keyword>
<accession>A0A2P6NMX3</accession>
<protein>
    <recommendedName>
        <fullName evidence="4">Amine oxidase</fullName>
        <ecNumber evidence="4">1.4.3.-</ecNumber>
    </recommendedName>
</protein>
<name>A0A2P6NMX3_9EUKA</name>
<comment type="cofactor">
    <cofactor evidence="1 4">
        <name>FAD</name>
        <dbReference type="ChEBI" id="CHEBI:57692"/>
    </cofactor>
</comment>
<dbReference type="OrthoDB" id="5046242at2759"/>
<sequence length="516" mass="57165">MLTVTVFYWAASGLDVTGSILILNFCTLGSSDSPSLDADFRHSFSVIIIGAGTSGLSAATTLAEGGVKDFIILEGRDRVGGRIQQDLRFGCGIDLGASWIHGVEGNPVLAVAERLGLRLDITHNANLTGSDAFKIYGPDGHKLEPNMEASARAKFDEMNTLARQLLDSMTNEKDVSVAQLFQLATEKMKPKYTEDEKDFVNWLKSGIEGWENSNLDQISARDHIDEEDGTAYGGGDAFVIDGYHHIINHLASKIEGHIQTDTEALSIVYNDNGVTVTTNRGDFHADYCIITVPLGVLKANAIQFVPPLPKEKQRAIENIGFGLMNKIVLQFDEVFWEAPAEGFGYVSNIHGEFSFFLNLCPLLNKPILMCFIAADFAHEVENWRDEAVIERIMVVLRSIFGREKEIPLPTVYRITRWKADRFSRGSYSFIKAGCTTKDVRSLGKPVGRLHFSGEATFKRVGYVHGAYITGQREAQKIMADMGSDDLTNLTFCLNFCLCDALGIELRQLQRGSAWYY</sequence>
<proteinExistence type="inferred from homology"/>